<keyword evidence="1" id="KW-0378">Hydrolase</keyword>
<organism evidence="1 2">
    <name type="scientific">Bacillus infantis</name>
    <dbReference type="NCBI Taxonomy" id="324767"/>
    <lineage>
        <taxon>Bacteria</taxon>
        <taxon>Bacillati</taxon>
        <taxon>Bacillota</taxon>
        <taxon>Bacilli</taxon>
        <taxon>Bacillales</taxon>
        <taxon>Bacillaceae</taxon>
        <taxon>Bacillus</taxon>
    </lineage>
</organism>
<sequence length="246" mass="28262">MKEIKIQAVPEKVIVEYMDRPLILPEAIRKIHEEYWQKRTEENPSLTNGTVYCIGEAEHSPEKLHIQVHKTDYSHYLYTINHLGADNPCRVIYTCAAILTNDNHLVFGKMNNHTSTPQRLQFAGGGIDETDLKDNRFNLEENIKREVQEELGLHPEQFSIRPKYLKSGGEHDHWAVIFECKIQLNADQVKTAFEHHANSLITVGKHSEFSELIILEGNPDTLSEFVKGNTQPKVDYLEPYLLSIST</sequence>
<dbReference type="Gene3D" id="3.90.79.10">
    <property type="entry name" value="Nucleoside Triphosphate Pyrophosphohydrolase"/>
    <property type="match status" value="1"/>
</dbReference>
<proteinExistence type="predicted"/>
<dbReference type="AlphaFoldDB" id="A0A5D4SKI1"/>
<accession>A0A5D4SKI1</accession>
<dbReference type="RefSeq" id="WP_187445414.1">
    <property type="nucleotide sequence ID" value="NZ_VTES01000003.1"/>
</dbReference>
<evidence type="ECO:0000313" key="1">
    <source>
        <dbReference type="EMBL" id="TYS63977.1"/>
    </source>
</evidence>
<comment type="caution">
    <text evidence="1">The sequence shown here is derived from an EMBL/GenBank/DDBJ whole genome shotgun (WGS) entry which is preliminary data.</text>
</comment>
<dbReference type="SUPFAM" id="SSF55811">
    <property type="entry name" value="Nudix"/>
    <property type="match status" value="1"/>
</dbReference>
<name>A0A5D4SKI1_9BACI</name>
<gene>
    <name evidence="1" type="ORF">FZD47_10770</name>
</gene>
<dbReference type="InterPro" id="IPR015797">
    <property type="entry name" value="NUDIX_hydrolase-like_dom_sf"/>
</dbReference>
<dbReference type="GO" id="GO:0016787">
    <property type="term" value="F:hydrolase activity"/>
    <property type="evidence" value="ECO:0007669"/>
    <property type="project" value="UniProtKB-KW"/>
</dbReference>
<dbReference type="CDD" id="cd02883">
    <property type="entry name" value="NUDIX_Hydrolase"/>
    <property type="match status" value="1"/>
</dbReference>
<reference evidence="1 2" key="1">
    <citation type="submission" date="2019-08" db="EMBL/GenBank/DDBJ databases">
        <title>Bacillus genomes from the desert of Cuatro Cienegas, Coahuila.</title>
        <authorList>
            <person name="Olmedo-Alvarez G."/>
        </authorList>
    </citation>
    <scope>NUCLEOTIDE SEQUENCE [LARGE SCALE GENOMIC DNA]</scope>
    <source>
        <strain evidence="1 2">CH37_1T</strain>
    </source>
</reference>
<dbReference type="EMBL" id="VTES01000003">
    <property type="protein sequence ID" value="TYS63977.1"/>
    <property type="molecule type" value="Genomic_DNA"/>
</dbReference>
<evidence type="ECO:0000313" key="2">
    <source>
        <dbReference type="Proteomes" id="UP000323732"/>
    </source>
</evidence>
<protein>
    <submittedName>
        <fullName evidence="1">NUDIX hydrolase</fullName>
    </submittedName>
</protein>
<dbReference type="Proteomes" id="UP000323732">
    <property type="component" value="Unassembled WGS sequence"/>
</dbReference>